<proteinExistence type="predicted"/>
<dbReference type="GO" id="GO:0005783">
    <property type="term" value="C:endoplasmic reticulum"/>
    <property type="evidence" value="ECO:0007669"/>
    <property type="project" value="TreeGrafter"/>
</dbReference>
<keyword evidence="1" id="KW-0812">Transmembrane</keyword>
<protein>
    <recommendedName>
        <fullName evidence="2">DUF1746 domain-containing protein</fullName>
    </recommendedName>
</protein>
<dbReference type="EMBL" id="PJQL01000012">
    <property type="protein sequence ID" value="RCI01382.1"/>
    <property type="molecule type" value="Genomic_DNA"/>
</dbReference>
<evidence type="ECO:0000259" key="2">
    <source>
        <dbReference type="Pfam" id="PF08508"/>
    </source>
</evidence>
<gene>
    <name evidence="3" type="ORF">CU097_005046</name>
</gene>
<dbReference type="InterPro" id="IPR038967">
    <property type="entry name" value="Dsc4-like"/>
</dbReference>
<dbReference type="GO" id="GO:0032933">
    <property type="term" value="P:SREBP signaling pathway"/>
    <property type="evidence" value="ECO:0007669"/>
    <property type="project" value="InterPro"/>
</dbReference>
<dbReference type="PANTHER" id="PTHR39405">
    <property type="entry name" value="DSC E3 UBIQUITIN LIGASE COMPLEX SUBUNIT 4"/>
    <property type="match status" value="1"/>
</dbReference>
<dbReference type="InterPro" id="IPR013715">
    <property type="entry name" value="DUF1746"/>
</dbReference>
<comment type="caution">
    <text evidence="3">The sequence shown here is derived from an EMBL/GenBank/DDBJ whole genome shotgun (WGS) entry which is preliminary data.</text>
</comment>
<dbReference type="AlphaFoldDB" id="A0A367KHQ3"/>
<name>A0A367KHQ3_RHIAZ</name>
<evidence type="ECO:0000313" key="4">
    <source>
        <dbReference type="Proteomes" id="UP000252139"/>
    </source>
</evidence>
<dbReference type="PANTHER" id="PTHR39405:SF1">
    <property type="entry name" value="DSC E3 UBIQUITIN LIGASE COMPLEX SUBUNIT 4"/>
    <property type="match status" value="1"/>
</dbReference>
<sequence length="208" mass="23039">MSTNGKRDVLRSIDYLLYCHMAYSYLLDKSLLVLLFRLLLQLQLLSPKALTRSIRTALFIVISGWLICVLLHLAIDPGQPGIIIDFIDNQQIPSTFRLLMLDFVVLLLQTVRALVTSSLSSQLLLHGTVVTTLPVPPAIATAFGADTVTVMLPSRDRRLGDGSDTTEELLYHNDLVVDIGLRSCIRNIMYAEIENSNSARDGSDSLPV</sequence>
<dbReference type="OrthoDB" id="5428737at2759"/>
<feature type="transmembrane region" description="Helical" evidence="1">
    <location>
        <begin position="15"/>
        <end position="36"/>
    </location>
</feature>
<dbReference type="Proteomes" id="UP000252139">
    <property type="component" value="Unassembled WGS sequence"/>
</dbReference>
<feature type="transmembrane region" description="Helical" evidence="1">
    <location>
        <begin position="95"/>
        <end position="115"/>
    </location>
</feature>
<dbReference type="Pfam" id="PF08508">
    <property type="entry name" value="DUF1746"/>
    <property type="match status" value="1"/>
</dbReference>
<accession>A0A367KHQ3</accession>
<dbReference type="GO" id="GO:0044695">
    <property type="term" value="C:Dsc E3 ubiquitin ligase complex"/>
    <property type="evidence" value="ECO:0007669"/>
    <property type="project" value="InterPro"/>
</dbReference>
<reference evidence="3 4" key="1">
    <citation type="journal article" date="2018" name="G3 (Bethesda)">
        <title>Phylogenetic and Phylogenomic Definition of Rhizopus Species.</title>
        <authorList>
            <person name="Gryganskyi A.P."/>
            <person name="Golan J."/>
            <person name="Dolatabadi S."/>
            <person name="Mondo S."/>
            <person name="Robb S."/>
            <person name="Idnurm A."/>
            <person name="Muszewska A."/>
            <person name="Steczkiewicz K."/>
            <person name="Masonjones S."/>
            <person name="Liao H.L."/>
            <person name="Gajdeczka M.T."/>
            <person name="Anike F."/>
            <person name="Vuek A."/>
            <person name="Anishchenko I.M."/>
            <person name="Voigt K."/>
            <person name="de Hoog G.S."/>
            <person name="Smith M.E."/>
            <person name="Heitman J."/>
            <person name="Vilgalys R."/>
            <person name="Stajich J.E."/>
        </authorList>
    </citation>
    <scope>NUCLEOTIDE SEQUENCE [LARGE SCALE GENOMIC DNA]</scope>
    <source>
        <strain evidence="3 4">CBS 357.93</strain>
    </source>
</reference>
<feature type="domain" description="DUF1746" evidence="2">
    <location>
        <begin position="12"/>
        <end position="111"/>
    </location>
</feature>
<evidence type="ECO:0000256" key="1">
    <source>
        <dbReference type="SAM" id="Phobius"/>
    </source>
</evidence>
<keyword evidence="4" id="KW-1185">Reference proteome</keyword>
<evidence type="ECO:0000313" key="3">
    <source>
        <dbReference type="EMBL" id="RCI01382.1"/>
    </source>
</evidence>
<keyword evidence="1" id="KW-1133">Transmembrane helix</keyword>
<dbReference type="STRING" id="86630.A0A367KHQ3"/>
<feature type="transmembrane region" description="Helical" evidence="1">
    <location>
        <begin position="57"/>
        <end position="75"/>
    </location>
</feature>
<keyword evidence="1" id="KW-0472">Membrane</keyword>
<organism evidence="3 4">
    <name type="scientific">Rhizopus azygosporus</name>
    <name type="common">Rhizopus microsporus var. azygosporus</name>
    <dbReference type="NCBI Taxonomy" id="86630"/>
    <lineage>
        <taxon>Eukaryota</taxon>
        <taxon>Fungi</taxon>
        <taxon>Fungi incertae sedis</taxon>
        <taxon>Mucoromycota</taxon>
        <taxon>Mucoromycotina</taxon>
        <taxon>Mucoromycetes</taxon>
        <taxon>Mucorales</taxon>
        <taxon>Mucorineae</taxon>
        <taxon>Rhizopodaceae</taxon>
        <taxon>Rhizopus</taxon>
    </lineage>
</organism>